<gene>
    <name evidence="1" type="ORF">TanjilG_17541</name>
</gene>
<dbReference type="Proteomes" id="UP000188354">
    <property type="component" value="Chromosome LG04"/>
</dbReference>
<evidence type="ECO:0000313" key="2">
    <source>
        <dbReference type="Proteomes" id="UP000188354"/>
    </source>
</evidence>
<accession>A0A1J7IE73</accession>
<proteinExistence type="predicted"/>
<name>A0A1J7IE73_LUPAN</name>
<reference evidence="1 2" key="1">
    <citation type="journal article" date="2017" name="Plant Biotechnol. J.">
        <title>A comprehensive draft genome sequence for lupin (Lupinus angustifolius), an emerging health food: insights into plant-microbe interactions and legume evolution.</title>
        <authorList>
            <person name="Hane J.K."/>
            <person name="Ming Y."/>
            <person name="Kamphuis L.G."/>
            <person name="Nelson M.N."/>
            <person name="Garg G."/>
            <person name="Atkins C.A."/>
            <person name="Bayer P.E."/>
            <person name="Bravo A."/>
            <person name="Bringans S."/>
            <person name="Cannon S."/>
            <person name="Edwards D."/>
            <person name="Foley R."/>
            <person name="Gao L.L."/>
            <person name="Harrison M.J."/>
            <person name="Huang W."/>
            <person name="Hurgobin B."/>
            <person name="Li S."/>
            <person name="Liu C.W."/>
            <person name="McGrath A."/>
            <person name="Morahan G."/>
            <person name="Murray J."/>
            <person name="Weller J."/>
            <person name="Jian J."/>
            <person name="Singh K.B."/>
        </authorList>
    </citation>
    <scope>NUCLEOTIDE SEQUENCE [LARGE SCALE GENOMIC DNA]</scope>
    <source>
        <strain evidence="2">cv. Tanjil</strain>
        <tissue evidence="1">Whole plant</tissue>
    </source>
</reference>
<evidence type="ECO:0000313" key="1">
    <source>
        <dbReference type="EMBL" id="OIW13185.1"/>
    </source>
</evidence>
<dbReference type="Gramene" id="OIW13185">
    <property type="protein sequence ID" value="OIW13185"/>
    <property type="gene ID" value="TanjilG_17541"/>
</dbReference>
<keyword evidence="2" id="KW-1185">Reference proteome</keyword>
<sequence length="67" mass="8003">MGKGLGCEVDGDGMAVELDVFLVEQQCDRLQLKFVSEYRARMVLRLFQRRKKKLGLWHYENQRNDER</sequence>
<protein>
    <submittedName>
        <fullName evidence="1">Uncharacterized protein</fullName>
    </submittedName>
</protein>
<dbReference type="AlphaFoldDB" id="A0A1J7IE73"/>
<dbReference type="EMBL" id="CM007364">
    <property type="protein sequence ID" value="OIW13185.1"/>
    <property type="molecule type" value="Genomic_DNA"/>
</dbReference>
<organism evidence="1 2">
    <name type="scientific">Lupinus angustifolius</name>
    <name type="common">Narrow-leaved blue lupine</name>
    <dbReference type="NCBI Taxonomy" id="3871"/>
    <lineage>
        <taxon>Eukaryota</taxon>
        <taxon>Viridiplantae</taxon>
        <taxon>Streptophyta</taxon>
        <taxon>Embryophyta</taxon>
        <taxon>Tracheophyta</taxon>
        <taxon>Spermatophyta</taxon>
        <taxon>Magnoliopsida</taxon>
        <taxon>eudicotyledons</taxon>
        <taxon>Gunneridae</taxon>
        <taxon>Pentapetalae</taxon>
        <taxon>rosids</taxon>
        <taxon>fabids</taxon>
        <taxon>Fabales</taxon>
        <taxon>Fabaceae</taxon>
        <taxon>Papilionoideae</taxon>
        <taxon>50 kb inversion clade</taxon>
        <taxon>genistoids sensu lato</taxon>
        <taxon>core genistoids</taxon>
        <taxon>Genisteae</taxon>
        <taxon>Lupinus</taxon>
    </lineage>
</organism>